<accession>A0ACA9LMQ0</accession>
<dbReference type="EMBL" id="CAJVPM010006527">
    <property type="protein sequence ID" value="CAG8535947.1"/>
    <property type="molecule type" value="Genomic_DNA"/>
</dbReference>
<feature type="non-terminal residue" evidence="1">
    <location>
        <position position="1"/>
    </location>
</feature>
<evidence type="ECO:0000313" key="2">
    <source>
        <dbReference type="Proteomes" id="UP000789860"/>
    </source>
</evidence>
<gene>
    <name evidence="1" type="ORF">SCALOS_LOCUS4644</name>
</gene>
<sequence length="77" mass="8599">ELPFYNNQIATPDLLFNTSLSTTLYPPLLNNPLLFINLIMAATTDDIMNYLKANTSRSLLLKQTTFYATQNTAGTPN</sequence>
<keyword evidence="2" id="KW-1185">Reference proteome</keyword>
<evidence type="ECO:0000313" key="1">
    <source>
        <dbReference type="EMBL" id="CAG8535947.1"/>
    </source>
</evidence>
<reference evidence="1" key="1">
    <citation type="submission" date="2021-06" db="EMBL/GenBank/DDBJ databases">
        <authorList>
            <person name="Kallberg Y."/>
            <person name="Tangrot J."/>
            <person name="Rosling A."/>
        </authorList>
    </citation>
    <scope>NUCLEOTIDE SEQUENCE</scope>
    <source>
        <strain evidence="1">AU212A</strain>
    </source>
</reference>
<proteinExistence type="predicted"/>
<protein>
    <submittedName>
        <fullName evidence="1">9894_t:CDS:1</fullName>
    </submittedName>
</protein>
<organism evidence="1 2">
    <name type="scientific">Scutellospora calospora</name>
    <dbReference type="NCBI Taxonomy" id="85575"/>
    <lineage>
        <taxon>Eukaryota</taxon>
        <taxon>Fungi</taxon>
        <taxon>Fungi incertae sedis</taxon>
        <taxon>Mucoromycota</taxon>
        <taxon>Glomeromycotina</taxon>
        <taxon>Glomeromycetes</taxon>
        <taxon>Diversisporales</taxon>
        <taxon>Gigasporaceae</taxon>
        <taxon>Scutellospora</taxon>
    </lineage>
</organism>
<dbReference type="Proteomes" id="UP000789860">
    <property type="component" value="Unassembled WGS sequence"/>
</dbReference>
<comment type="caution">
    <text evidence="1">The sequence shown here is derived from an EMBL/GenBank/DDBJ whole genome shotgun (WGS) entry which is preliminary data.</text>
</comment>
<name>A0ACA9LMQ0_9GLOM</name>